<dbReference type="Proteomes" id="UP001057418">
    <property type="component" value="Segment"/>
</dbReference>
<accession>A0A9E7MIB8</accession>
<sequence>MCDECTERAYDLAYENEERARLAEAQLAEVKRVAAKWMRRALGPAQGGRQ</sequence>
<evidence type="ECO:0000313" key="2">
    <source>
        <dbReference type="Proteomes" id="UP001057418"/>
    </source>
</evidence>
<evidence type="ECO:0000313" key="1">
    <source>
        <dbReference type="EMBL" id="USL85097.1"/>
    </source>
</evidence>
<keyword evidence="2" id="KW-1185">Reference proteome</keyword>
<reference evidence="1" key="1">
    <citation type="submission" date="2022-05" db="EMBL/GenBank/DDBJ databases">
        <authorList>
            <person name="Ruan C."/>
        </authorList>
    </citation>
    <scope>NUCLEOTIDE SEQUENCE</scope>
</reference>
<organism evidence="1 2">
    <name type="scientific">Arthrobacter phage SWEP2</name>
    <dbReference type="NCBI Taxonomy" id="2945958"/>
    <lineage>
        <taxon>Viruses</taxon>
        <taxon>Duplodnaviria</taxon>
        <taxon>Heunggongvirae</taxon>
        <taxon>Uroviricota</taxon>
        <taxon>Caudoviricetes</taxon>
        <taxon>Casidaviridae</taxon>
        <taxon>Swepdovirus</taxon>
        <taxon>Swepdovirus SWEP2</taxon>
    </lineage>
</organism>
<proteinExistence type="predicted"/>
<name>A0A9E7MIB8_9CAUD</name>
<dbReference type="EMBL" id="ON528933">
    <property type="protein sequence ID" value="USL85097.1"/>
    <property type="molecule type" value="Genomic_DNA"/>
</dbReference>
<protein>
    <submittedName>
        <fullName evidence="1">Uncharacterized protein</fullName>
    </submittedName>
</protein>